<reference evidence="1 2" key="1">
    <citation type="submission" date="2017-06" db="EMBL/GenBank/DDBJ databases">
        <title>Comparative genomic analysis of Ambrosia Fusariam Clade fungi.</title>
        <authorList>
            <person name="Stajich J.E."/>
            <person name="Carrillo J."/>
            <person name="Kijimoto T."/>
            <person name="Eskalen A."/>
            <person name="O'Donnell K."/>
            <person name="Kasson M."/>
        </authorList>
    </citation>
    <scope>NUCLEOTIDE SEQUENCE [LARGE SCALE GENOMIC DNA]</scope>
    <source>
        <strain evidence="1 2">NRRL62606</strain>
    </source>
</reference>
<accession>A0A428S111</accession>
<comment type="caution">
    <text evidence="1">The sequence shown here is derived from an EMBL/GenBank/DDBJ whole genome shotgun (WGS) entry which is preliminary data.</text>
</comment>
<keyword evidence="2" id="KW-1185">Reference proteome</keyword>
<sequence length="279" mass="33225">MKHTRLNQWKELYEKSDLEGKLPSQCNPDWDDGREDVHPGLIVTDDSHDTWYLMVYPARDIFCVTFDDWEFLQQESEKSHYVLQNFPFLGIDWAILEVENLALEFDPSWNHALPDRIYNLRMEESPRGVLARMIDEIAQFPCPPSLWIVDKSVHWRAEPDRDYSTVFYDCDYEYVEIGWYDTCRDSSGAGKGKGSVTYFIRKLARLCDWHYTELSRGDWSPGYHEELLDRFSVKRSIKLLVRRDNQIRGNNDQVDEDEDIMTTKDWDAMTEDEDFWRAY</sequence>
<dbReference type="Proteomes" id="UP000287972">
    <property type="component" value="Unassembled WGS sequence"/>
</dbReference>
<gene>
    <name evidence="1" type="ORF">CEP51_004484</name>
</gene>
<protein>
    <submittedName>
        <fullName evidence="1">Uncharacterized protein</fullName>
    </submittedName>
</protein>
<name>A0A428S111_9HYPO</name>
<proteinExistence type="predicted"/>
<evidence type="ECO:0000313" key="1">
    <source>
        <dbReference type="EMBL" id="RSL83507.1"/>
    </source>
</evidence>
<dbReference type="AlphaFoldDB" id="A0A428S111"/>
<evidence type="ECO:0000313" key="2">
    <source>
        <dbReference type="Proteomes" id="UP000287972"/>
    </source>
</evidence>
<organism evidence="1 2">
    <name type="scientific">Fusarium floridanum</name>
    <dbReference type="NCBI Taxonomy" id="1325733"/>
    <lineage>
        <taxon>Eukaryota</taxon>
        <taxon>Fungi</taxon>
        <taxon>Dikarya</taxon>
        <taxon>Ascomycota</taxon>
        <taxon>Pezizomycotina</taxon>
        <taxon>Sordariomycetes</taxon>
        <taxon>Hypocreomycetidae</taxon>
        <taxon>Hypocreales</taxon>
        <taxon>Nectriaceae</taxon>
        <taxon>Fusarium</taxon>
        <taxon>Fusarium solani species complex</taxon>
    </lineage>
</organism>
<dbReference type="EMBL" id="NKCL01000082">
    <property type="protein sequence ID" value="RSL83507.1"/>
    <property type="molecule type" value="Genomic_DNA"/>
</dbReference>